<evidence type="ECO:0000313" key="3">
    <source>
        <dbReference type="Proteomes" id="UP000598227"/>
    </source>
</evidence>
<organism evidence="2 3">
    <name type="scientific">Aminobacter carboxidus</name>
    <dbReference type="NCBI Taxonomy" id="376165"/>
    <lineage>
        <taxon>Bacteria</taxon>
        <taxon>Pseudomonadati</taxon>
        <taxon>Pseudomonadota</taxon>
        <taxon>Alphaproteobacteria</taxon>
        <taxon>Hyphomicrobiales</taxon>
        <taxon>Phyllobacteriaceae</taxon>
        <taxon>Aminobacter</taxon>
    </lineage>
</organism>
<name>A0ABR9GNW3_9HYPH</name>
<feature type="region of interest" description="Disordered" evidence="1">
    <location>
        <begin position="51"/>
        <end position="72"/>
    </location>
</feature>
<dbReference type="EMBL" id="JACZEP010000003">
    <property type="protein sequence ID" value="MBE1205341.1"/>
    <property type="molecule type" value="Genomic_DNA"/>
</dbReference>
<evidence type="ECO:0000313" key="2">
    <source>
        <dbReference type="EMBL" id="MBE1205341.1"/>
    </source>
</evidence>
<sequence length="72" mass="7944">MAELHQRGVELVVQLLDAADDPHALSRQDMQALLREAARILSGLLTRDMPTSRLHDEAETDPLARITAQSAN</sequence>
<accession>A0ABR9GNW3</accession>
<protein>
    <submittedName>
        <fullName evidence="2">Uncharacterized protein</fullName>
    </submittedName>
</protein>
<evidence type="ECO:0000256" key="1">
    <source>
        <dbReference type="SAM" id="MobiDB-lite"/>
    </source>
</evidence>
<dbReference type="RefSeq" id="WP_192566839.1">
    <property type="nucleotide sequence ID" value="NZ_JACZEP010000003.1"/>
</dbReference>
<proteinExistence type="predicted"/>
<dbReference type="Proteomes" id="UP000598227">
    <property type="component" value="Unassembled WGS sequence"/>
</dbReference>
<gene>
    <name evidence="2" type="ORF">IHE39_13660</name>
</gene>
<reference evidence="2 3" key="1">
    <citation type="submission" date="2020-09" db="EMBL/GenBank/DDBJ databases">
        <title>Draft Genome Sequence of Aminobacter carboxidus type strain DSM 1086, a soil Gram-negative carboxydobacterium.</title>
        <authorList>
            <person name="Turrini P."/>
            <person name="Tescari M."/>
            <person name="Artuso I."/>
            <person name="Lugli G.A."/>
            <person name="Frangipani E."/>
            <person name="Ventura M."/>
            <person name="Visca P."/>
        </authorList>
    </citation>
    <scope>NUCLEOTIDE SEQUENCE [LARGE SCALE GENOMIC DNA]</scope>
    <source>
        <strain evidence="2 3">DSM 1086</strain>
    </source>
</reference>
<keyword evidence="3" id="KW-1185">Reference proteome</keyword>
<comment type="caution">
    <text evidence="2">The sequence shown here is derived from an EMBL/GenBank/DDBJ whole genome shotgun (WGS) entry which is preliminary data.</text>
</comment>